<feature type="domain" description="Lipase" evidence="6">
    <location>
        <begin position="206"/>
        <end position="387"/>
    </location>
</feature>
<evidence type="ECO:0000256" key="3">
    <source>
        <dbReference type="ARBA" id="ARBA00022525"/>
    </source>
</evidence>
<feature type="chain" id="PRO_5045560965" description="Lipase domain-containing protein" evidence="5">
    <location>
        <begin position="22"/>
        <end position="395"/>
    </location>
</feature>
<dbReference type="Proteomes" id="UP000823941">
    <property type="component" value="Chromosome 7"/>
</dbReference>
<keyword evidence="8" id="KW-1185">Reference proteome</keyword>
<evidence type="ECO:0000256" key="2">
    <source>
        <dbReference type="ARBA" id="ARBA00010701"/>
    </source>
</evidence>
<evidence type="ECO:0000256" key="4">
    <source>
        <dbReference type="RuleBase" id="RU004262"/>
    </source>
</evidence>
<sequence length="395" mass="43284">MCKSFVKALFLVFTAVISCDGQSEFMLPFGPDTLRQIIRTKTPLPSGRKATLSDVRLHYYGGNSTEDVKTYRLNTIQDVLQESSFDSEKPTVFYAHGFVELAEDESVRTVVTAYLRAGGHNVVVVDWANLGFGSYLQAGRNVQLVGRDLGRRLLKLTTLGLPAARLHLVGHSLGAHLVAYAARQMKTKDVVVPSCHSLAEVRPRRLLKLTTLGLPAARLHLVGHSLGAHLVAYAARQMKTKDVTVPRITGLDPAMPGFYPPLSFLGDHVTADDAAFVDIIHTDGGRYGASSKTGHADFWPNGGTARQPGCQINTVLFTYEDFCGHWRSWRFWAESLGGPGFDSRPCTDYEAFTRGECKTAPVAYMGEKADKDLRGNFYLRTAGTKPFSLGARGAE</sequence>
<dbReference type="InterPro" id="IPR000734">
    <property type="entry name" value="TAG_lipase"/>
</dbReference>
<evidence type="ECO:0000313" key="8">
    <source>
        <dbReference type="Proteomes" id="UP000823941"/>
    </source>
</evidence>
<evidence type="ECO:0000256" key="5">
    <source>
        <dbReference type="SAM" id="SignalP"/>
    </source>
</evidence>
<evidence type="ECO:0000256" key="1">
    <source>
        <dbReference type="ARBA" id="ARBA00004613"/>
    </source>
</evidence>
<dbReference type="PRINTS" id="PR00821">
    <property type="entry name" value="TAGLIPASE"/>
</dbReference>
<comment type="similarity">
    <text evidence="2 4">Belongs to the AB hydrolase superfamily. Lipase family.</text>
</comment>
<comment type="caution">
    <text evidence="7">The sequence shown here is derived from an EMBL/GenBank/DDBJ whole genome shotgun (WGS) entry which is preliminary data.</text>
</comment>
<gene>
    <name evidence="7" type="ORF">JYU34_005448</name>
</gene>
<dbReference type="PROSITE" id="PS51257">
    <property type="entry name" value="PROKAR_LIPOPROTEIN"/>
    <property type="match status" value="1"/>
</dbReference>
<dbReference type="EMBL" id="JAHIBW010000007">
    <property type="protein sequence ID" value="KAG7309480.1"/>
    <property type="molecule type" value="Genomic_DNA"/>
</dbReference>
<dbReference type="SUPFAM" id="SSF53474">
    <property type="entry name" value="alpha/beta-Hydrolases"/>
    <property type="match status" value="2"/>
</dbReference>
<dbReference type="PANTHER" id="PTHR11610">
    <property type="entry name" value="LIPASE"/>
    <property type="match status" value="1"/>
</dbReference>
<comment type="subcellular location">
    <subcellularLocation>
        <location evidence="1">Secreted</location>
    </subcellularLocation>
</comment>
<dbReference type="InterPro" id="IPR029058">
    <property type="entry name" value="AB_hydrolase_fold"/>
</dbReference>
<proteinExistence type="inferred from homology"/>
<dbReference type="PANTHER" id="PTHR11610:SF37">
    <property type="entry name" value="GH01208P"/>
    <property type="match status" value="1"/>
</dbReference>
<feature type="domain" description="Lipase" evidence="6">
    <location>
        <begin position="53"/>
        <end position="187"/>
    </location>
</feature>
<dbReference type="Pfam" id="PF00151">
    <property type="entry name" value="Lipase"/>
    <property type="match status" value="2"/>
</dbReference>
<protein>
    <recommendedName>
        <fullName evidence="6">Lipase domain-containing protein</fullName>
    </recommendedName>
</protein>
<name>A0ABQ7QWQ6_PLUXY</name>
<keyword evidence="5" id="KW-0732">Signal</keyword>
<dbReference type="InterPro" id="IPR013818">
    <property type="entry name" value="Lipase"/>
</dbReference>
<accession>A0ABQ7QWQ6</accession>
<dbReference type="Gene3D" id="3.40.50.1820">
    <property type="entry name" value="alpha/beta hydrolase"/>
    <property type="match status" value="2"/>
</dbReference>
<feature type="signal peptide" evidence="5">
    <location>
        <begin position="1"/>
        <end position="21"/>
    </location>
</feature>
<evidence type="ECO:0000313" key="7">
    <source>
        <dbReference type="EMBL" id="KAG7309480.1"/>
    </source>
</evidence>
<keyword evidence="3" id="KW-0964">Secreted</keyword>
<evidence type="ECO:0000259" key="6">
    <source>
        <dbReference type="Pfam" id="PF00151"/>
    </source>
</evidence>
<reference evidence="7 8" key="1">
    <citation type="submission" date="2021-06" db="EMBL/GenBank/DDBJ databases">
        <title>A haploid diamondback moth (Plutella xylostella L.) genome assembly resolves 31 chromosomes and identifies a diamide resistance mutation.</title>
        <authorList>
            <person name="Ward C.M."/>
            <person name="Perry K.D."/>
            <person name="Baker G."/>
            <person name="Powis K."/>
            <person name="Heckel D.G."/>
            <person name="Baxter S.W."/>
        </authorList>
    </citation>
    <scope>NUCLEOTIDE SEQUENCE [LARGE SCALE GENOMIC DNA]</scope>
    <source>
        <strain evidence="7 8">LV</strain>
        <tissue evidence="7">Single pupa</tissue>
    </source>
</reference>
<organism evidence="7 8">
    <name type="scientific">Plutella xylostella</name>
    <name type="common">Diamondback moth</name>
    <name type="synonym">Plutella maculipennis</name>
    <dbReference type="NCBI Taxonomy" id="51655"/>
    <lineage>
        <taxon>Eukaryota</taxon>
        <taxon>Metazoa</taxon>
        <taxon>Ecdysozoa</taxon>
        <taxon>Arthropoda</taxon>
        <taxon>Hexapoda</taxon>
        <taxon>Insecta</taxon>
        <taxon>Pterygota</taxon>
        <taxon>Neoptera</taxon>
        <taxon>Endopterygota</taxon>
        <taxon>Lepidoptera</taxon>
        <taxon>Glossata</taxon>
        <taxon>Ditrysia</taxon>
        <taxon>Yponomeutoidea</taxon>
        <taxon>Plutellidae</taxon>
        <taxon>Plutella</taxon>
    </lineage>
</organism>